<protein>
    <submittedName>
        <fullName evidence="1">Uncharacterized protein</fullName>
    </submittedName>
</protein>
<sequence>MVKDREIAYNKKHRIPGENRGLKSLKKSRREMGAKRSFHGII</sequence>
<comment type="caution">
    <text evidence="1">The sequence shown here is derived from an EMBL/GenBank/DDBJ whole genome shotgun (WGS) entry which is preliminary data.</text>
</comment>
<dbReference type="STRING" id="626523.GCWU000342_00137"/>
<dbReference type="HOGENOM" id="CLU_3257817_0_0_9"/>
<accession>C4G842</accession>
<dbReference type="AlphaFoldDB" id="C4G842"/>
<dbReference type="EMBL" id="ACIP02000001">
    <property type="protein sequence ID" value="EEP28795.1"/>
    <property type="molecule type" value="Genomic_DNA"/>
</dbReference>
<dbReference type="Proteomes" id="UP000003494">
    <property type="component" value="Unassembled WGS sequence"/>
</dbReference>
<evidence type="ECO:0000313" key="2">
    <source>
        <dbReference type="Proteomes" id="UP000003494"/>
    </source>
</evidence>
<keyword evidence="2" id="KW-1185">Reference proteome</keyword>
<name>C4G842_9FIRM</name>
<organism evidence="1 2">
    <name type="scientific">Shuttleworthella satelles DSM 14600</name>
    <dbReference type="NCBI Taxonomy" id="626523"/>
    <lineage>
        <taxon>Bacteria</taxon>
        <taxon>Bacillati</taxon>
        <taxon>Bacillota</taxon>
        <taxon>Clostridia</taxon>
        <taxon>Lachnospirales</taxon>
        <taxon>Lachnospiraceae</taxon>
        <taxon>Shuttleworthella</taxon>
    </lineage>
</organism>
<evidence type="ECO:0000313" key="1">
    <source>
        <dbReference type="EMBL" id="EEP28795.1"/>
    </source>
</evidence>
<proteinExistence type="predicted"/>
<gene>
    <name evidence="1" type="ORF">GCWU000342_00137</name>
</gene>
<reference evidence="1" key="1">
    <citation type="submission" date="2009-04" db="EMBL/GenBank/DDBJ databases">
        <authorList>
            <person name="Weinstock G."/>
            <person name="Sodergren E."/>
            <person name="Clifton S."/>
            <person name="Fulton L."/>
            <person name="Fulton B."/>
            <person name="Courtney L."/>
            <person name="Fronick C."/>
            <person name="Harrison M."/>
            <person name="Strong C."/>
            <person name="Farmer C."/>
            <person name="Delahaunty K."/>
            <person name="Markovic C."/>
            <person name="Hall O."/>
            <person name="Minx P."/>
            <person name="Tomlinson C."/>
            <person name="Mitreva M."/>
            <person name="Nelson J."/>
            <person name="Hou S."/>
            <person name="Wollam A."/>
            <person name="Pepin K.H."/>
            <person name="Johnson M."/>
            <person name="Bhonagiri V."/>
            <person name="Nash W.E."/>
            <person name="Warren W."/>
            <person name="Chinwalla A."/>
            <person name="Mardis E.R."/>
            <person name="Wilson R.K."/>
        </authorList>
    </citation>
    <scope>NUCLEOTIDE SEQUENCE [LARGE SCALE GENOMIC DNA]</scope>
    <source>
        <strain evidence="1">DSM 14600</strain>
    </source>
</reference>